<evidence type="ECO:0000313" key="3">
    <source>
        <dbReference type="EMBL" id="AIW62452.1"/>
    </source>
</evidence>
<feature type="chain" id="PRO_5001978121" description="VWFC domain-containing protein" evidence="1">
    <location>
        <begin position="21"/>
        <end position="311"/>
    </location>
</feature>
<accession>A0A0A0V5I1</accession>
<reference evidence="3" key="2">
    <citation type="journal article" date="2014" name="J. Proteome Res.">
        <title>Spit and venom from scytodes spiders: a diverse and distinct cocktail.</title>
        <authorList>
            <person name="Zobel-Thropp P.A."/>
            <person name="Correa S.M."/>
            <person name="Garb J.E."/>
            <person name="Binford G.J."/>
        </authorList>
    </citation>
    <scope>NUCLEOTIDE SEQUENCE</scope>
    <source>
        <tissue evidence="3">Venom gland</tissue>
    </source>
</reference>
<keyword evidence="1" id="KW-0732">Signal</keyword>
<reference evidence="3" key="1">
    <citation type="submission" date="2013-11" db="EMBL/GenBank/DDBJ databases">
        <authorList>
            <person name="Thropp P.A."/>
            <person name="Correa S.M."/>
            <person name="Garb J.E."/>
            <person name="Binford G.J."/>
        </authorList>
    </citation>
    <scope>NUCLEOTIDE SEQUENCE</scope>
    <source>
        <tissue evidence="3">Venom gland</tissue>
    </source>
</reference>
<dbReference type="AlphaFoldDB" id="A0A0A0V5I1"/>
<evidence type="ECO:0000259" key="2">
    <source>
        <dbReference type="SMART" id="SM00214"/>
    </source>
</evidence>
<protein>
    <recommendedName>
        <fullName evidence="2">VWFC domain-containing protein</fullName>
    </recommendedName>
</protein>
<dbReference type="EMBL" id="KF860461">
    <property type="protein sequence ID" value="AIW62452.1"/>
    <property type="molecule type" value="mRNA"/>
</dbReference>
<feature type="signal peptide" evidence="1">
    <location>
        <begin position="1"/>
        <end position="20"/>
    </location>
</feature>
<dbReference type="InterPro" id="IPR001007">
    <property type="entry name" value="VWF_dom"/>
</dbReference>
<feature type="domain" description="VWFC" evidence="2">
    <location>
        <begin position="241"/>
        <end position="306"/>
    </location>
</feature>
<feature type="domain" description="VWFC" evidence="2">
    <location>
        <begin position="72"/>
        <end position="140"/>
    </location>
</feature>
<organism evidence="3">
    <name type="scientific">Scytodes thoracica</name>
    <name type="common">Spitting spider</name>
    <name type="synonym">Aranea thoracica</name>
    <dbReference type="NCBI Taxonomy" id="1112478"/>
    <lineage>
        <taxon>Eukaryota</taxon>
        <taxon>Metazoa</taxon>
        <taxon>Ecdysozoa</taxon>
        <taxon>Arthropoda</taxon>
        <taxon>Chelicerata</taxon>
        <taxon>Arachnida</taxon>
        <taxon>Araneae</taxon>
        <taxon>Araneomorphae</taxon>
        <taxon>Haplogynae</taxon>
        <taxon>Scytodoidea</taxon>
        <taxon>Scytodidae</taxon>
        <taxon>Scytodes</taxon>
    </lineage>
</organism>
<evidence type="ECO:0000256" key="1">
    <source>
        <dbReference type="SAM" id="SignalP"/>
    </source>
</evidence>
<feature type="domain" description="VWFC" evidence="2">
    <location>
        <begin position="146"/>
        <end position="218"/>
    </location>
</feature>
<dbReference type="SMART" id="SM00214">
    <property type="entry name" value="VWC"/>
    <property type="match status" value="3"/>
</dbReference>
<sequence length="311" mass="35076">MTFGIFALAVGSFLLTGTEAGRFVSLFRDPGACSCDERYFRHYTMRRCKPVYEEGCNCPVRFECPQQIEEACYYEGKTYQIGEAVETSSPCEKCKCSELSYRRIAITCKYKECPADYRYKSEGCHPTYELNSCCAKGTSCSEEKVCEYGGMQYKVGQHMDISDNPCISCICDESWNGISNSSCRIETCPTLDQKWRSPKEYCIPIYHETRCCPIGYHCETKKEEVVSMSSNNAEPDPVMQCVFGDKRANVGDILELNENKVCVTCMCSTPPEFTCIQKSCPRPPNNDYANCKSVYTDGVCCPTYKCKTPGN</sequence>
<proteinExistence type="evidence at transcript level"/>
<name>A0A0A0V5I1_SCYTH</name>